<protein>
    <submittedName>
        <fullName evidence="1">Uncharacterized protein</fullName>
    </submittedName>
</protein>
<accession>A0A087E7Z8</accession>
<evidence type="ECO:0000313" key="1">
    <source>
        <dbReference type="EMBL" id="KFJ03899.1"/>
    </source>
</evidence>
<comment type="caution">
    <text evidence="1">The sequence shown here is derived from an EMBL/GenBank/DDBJ whole genome shotgun (WGS) entry which is preliminary data.</text>
</comment>
<name>A0A087E7Z8_9BIFI</name>
<evidence type="ECO:0000313" key="2">
    <source>
        <dbReference type="Proteomes" id="UP000029055"/>
    </source>
</evidence>
<reference evidence="1 2" key="1">
    <citation type="submission" date="2014-03" db="EMBL/GenBank/DDBJ databases">
        <title>Genomics of Bifidobacteria.</title>
        <authorList>
            <person name="Ventura M."/>
            <person name="Milani C."/>
            <person name="Lugli G.A."/>
        </authorList>
    </citation>
    <scope>NUCLEOTIDE SEQUENCE [LARGE SCALE GENOMIC DNA]</scope>
    <source>
        <strain evidence="1 2">LMG 11597</strain>
    </source>
</reference>
<sequence length="57" mass="6620">MQVRHSDIPFASTNWIRFDGSHLSRLCAAPRVTCTHNNAIIRLMQRTFRRQMGLLHG</sequence>
<dbReference type="AlphaFoldDB" id="A0A087E7Z8"/>
<gene>
    <name evidence="1" type="ORF">BISU_0375</name>
</gene>
<proteinExistence type="predicted"/>
<organism evidence="1 2">
    <name type="scientific">Bifidobacterium subtile</name>
    <dbReference type="NCBI Taxonomy" id="77635"/>
    <lineage>
        <taxon>Bacteria</taxon>
        <taxon>Bacillati</taxon>
        <taxon>Actinomycetota</taxon>
        <taxon>Actinomycetes</taxon>
        <taxon>Bifidobacteriales</taxon>
        <taxon>Bifidobacteriaceae</taxon>
        <taxon>Bifidobacterium</taxon>
    </lineage>
</organism>
<dbReference type="EMBL" id="JGZR01000006">
    <property type="protein sequence ID" value="KFJ03899.1"/>
    <property type="molecule type" value="Genomic_DNA"/>
</dbReference>
<dbReference type="Proteomes" id="UP000029055">
    <property type="component" value="Unassembled WGS sequence"/>
</dbReference>
<keyword evidence="2" id="KW-1185">Reference proteome</keyword>